<sequence>MSGAPAPEGGRSFRTFLVLWSTQTLSLFGSFVTQFAINIWLTLERYPRPEQKGELALALTACAVASTLPLVFFMPLAGAFADRHDRRRILFVANVVSAALTAVLLVLHASHLLSLPAAVVLLAGYALAGSFHSAAFDSAYATLVPDAQLGRANGMMQTSFALSQVVAPGIAAVLIGLPALARAGRVPLPASLSSGVPFAFAADGLSFAIAAAAVAALRFPPAVRSERGASVWHDTFEGFAWIVKRRPFLWLISFGGLANLTFAPLLLLMPLLVRDRLAADCAARHLSYEAALALVNSVMGLGGVVGGVLMTVWGGLRRRLVYGMIGSMIVLGAGQVVAGLSTTVAAFATGLFLSELLVPALNAHSFLLWKDLTPPGMLARALSTRRFIAQSAFPAGTMISGWLAAKFEPWIVVTIAGGTLATWCTVMMLTPSFATLEARMRESAARD</sequence>
<proteinExistence type="predicted"/>
<evidence type="ECO:0000256" key="5">
    <source>
        <dbReference type="ARBA" id="ARBA00023136"/>
    </source>
</evidence>
<keyword evidence="4 6" id="KW-1133">Transmembrane helix</keyword>
<evidence type="ECO:0000256" key="2">
    <source>
        <dbReference type="ARBA" id="ARBA00022475"/>
    </source>
</evidence>
<dbReference type="PANTHER" id="PTHR23513">
    <property type="entry name" value="INTEGRAL MEMBRANE EFFLUX PROTEIN-RELATED"/>
    <property type="match status" value="1"/>
</dbReference>
<keyword evidence="3 6" id="KW-0812">Transmembrane</keyword>
<dbReference type="Pfam" id="PF07690">
    <property type="entry name" value="MFS_1"/>
    <property type="match status" value="1"/>
</dbReference>
<protein>
    <submittedName>
        <fullName evidence="7">MFS transporter</fullName>
    </submittedName>
</protein>
<evidence type="ECO:0000256" key="4">
    <source>
        <dbReference type="ARBA" id="ARBA00022989"/>
    </source>
</evidence>
<evidence type="ECO:0000313" key="8">
    <source>
        <dbReference type="Proteomes" id="UP000696931"/>
    </source>
</evidence>
<feature type="transmembrane region" description="Helical" evidence="6">
    <location>
        <begin position="248"/>
        <end position="273"/>
    </location>
</feature>
<dbReference type="Gene3D" id="1.20.1250.20">
    <property type="entry name" value="MFS general substrate transporter like domains"/>
    <property type="match status" value="1"/>
</dbReference>
<feature type="transmembrane region" description="Helical" evidence="6">
    <location>
        <begin position="160"/>
        <end position="181"/>
    </location>
</feature>
<dbReference type="EMBL" id="JACRIW010000052">
    <property type="protein sequence ID" value="MBI5169421.1"/>
    <property type="molecule type" value="Genomic_DNA"/>
</dbReference>
<accession>A0A933W8W7</accession>
<gene>
    <name evidence="7" type="ORF">HZA61_08040</name>
</gene>
<keyword evidence="2" id="KW-1003">Cell membrane</keyword>
<feature type="transmembrane region" description="Helical" evidence="6">
    <location>
        <begin position="196"/>
        <end position="217"/>
    </location>
</feature>
<name>A0A933W8W7_UNCEI</name>
<organism evidence="7 8">
    <name type="scientific">Eiseniibacteriota bacterium</name>
    <dbReference type="NCBI Taxonomy" id="2212470"/>
    <lineage>
        <taxon>Bacteria</taxon>
        <taxon>Candidatus Eiseniibacteriota</taxon>
    </lineage>
</organism>
<feature type="transmembrane region" description="Helical" evidence="6">
    <location>
        <begin position="17"/>
        <end position="43"/>
    </location>
</feature>
<feature type="transmembrane region" description="Helical" evidence="6">
    <location>
        <begin position="411"/>
        <end position="436"/>
    </location>
</feature>
<feature type="transmembrane region" description="Helical" evidence="6">
    <location>
        <begin position="344"/>
        <end position="367"/>
    </location>
</feature>
<feature type="transmembrane region" description="Helical" evidence="6">
    <location>
        <begin position="293"/>
        <end position="313"/>
    </location>
</feature>
<feature type="transmembrane region" description="Helical" evidence="6">
    <location>
        <begin position="55"/>
        <end position="77"/>
    </location>
</feature>
<dbReference type="AlphaFoldDB" id="A0A933W8W7"/>
<feature type="transmembrane region" description="Helical" evidence="6">
    <location>
        <begin position="320"/>
        <end position="338"/>
    </location>
</feature>
<dbReference type="GO" id="GO:0005886">
    <property type="term" value="C:plasma membrane"/>
    <property type="evidence" value="ECO:0007669"/>
    <property type="project" value="UniProtKB-SubCell"/>
</dbReference>
<feature type="transmembrane region" description="Helical" evidence="6">
    <location>
        <begin position="115"/>
        <end position="140"/>
    </location>
</feature>
<reference evidence="7" key="1">
    <citation type="submission" date="2020-07" db="EMBL/GenBank/DDBJ databases">
        <title>Huge and variable diversity of episymbiotic CPR bacteria and DPANN archaea in groundwater ecosystems.</title>
        <authorList>
            <person name="He C.Y."/>
            <person name="Keren R."/>
            <person name="Whittaker M."/>
            <person name="Farag I.F."/>
            <person name="Doudna J."/>
            <person name="Cate J.H.D."/>
            <person name="Banfield J.F."/>
        </authorList>
    </citation>
    <scope>NUCLEOTIDE SEQUENCE</scope>
    <source>
        <strain evidence="7">NC_groundwater_1813_Pr3_B-0.1um_71_17</strain>
    </source>
</reference>
<keyword evidence="5 6" id="KW-0472">Membrane</keyword>
<dbReference type="InterPro" id="IPR036259">
    <property type="entry name" value="MFS_trans_sf"/>
</dbReference>
<feature type="transmembrane region" description="Helical" evidence="6">
    <location>
        <begin position="387"/>
        <end position="405"/>
    </location>
</feature>
<evidence type="ECO:0000313" key="7">
    <source>
        <dbReference type="EMBL" id="MBI5169421.1"/>
    </source>
</evidence>
<feature type="transmembrane region" description="Helical" evidence="6">
    <location>
        <begin position="89"/>
        <end position="109"/>
    </location>
</feature>
<dbReference type="Proteomes" id="UP000696931">
    <property type="component" value="Unassembled WGS sequence"/>
</dbReference>
<evidence type="ECO:0000256" key="3">
    <source>
        <dbReference type="ARBA" id="ARBA00022692"/>
    </source>
</evidence>
<evidence type="ECO:0000256" key="6">
    <source>
        <dbReference type="SAM" id="Phobius"/>
    </source>
</evidence>
<dbReference type="SUPFAM" id="SSF103473">
    <property type="entry name" value="MFS general substrate transporter"/>
    <property type="match status" value="1"/>
</dbReference>
<dbReference type="InterPro" id="IPR011701">
    <property type="entry name" value="MFS"/>
</dbReference>
<dbReference type="CDD" id="cd06173">
    <property type="entry name" value="MFS_MefA_like"/>
    <property type="match status" value="1"/>
</dbReference>
<dbReference type="GO" id="GO:0022857">
    <property type="term" value="F:transmembrane transporter activity"/>
    <property type="evidence" value="ECO:0007669"/>
    <property type="project" value="InterPro"/>
</dbReference>
<comment type="subcellular location">
    <subcellularLocation>
        <location evidence="1">Cell membrane</location>
        <topology evidence="1">Multi-pass membrane protein</topology>
    </subcellularLocation>
</comment>
<comment type="caution">
    <text evidence="7">The sequence shown here is derived from an EMBL/GenBank/DDBJ whole genome shotgun (WGS) entry which is preliminary data.</text>
</comment>
<evidence type="ECO:0000256" key="1">
    <source>
        <dbReference type="ARBA" id="ARBA00004651"/>
    </source>
</evidence>
<dbReference type="PANTHER" id="PTHR23513:SF11">
    <property type="entry name" value="STAPHYLOFERRIN A TRANSPORTER"/>
    <property type="match status" value="1"/>
</dbReference>